<gene>
    <name evidence="1" type="ORF">SAMN02745724_03166</name>
</gene>
<reference evidence="1 2" key="1">
    <citation type="submission" date="2016-10" db="EMBL/GenBank/DDBJ databases">
        <authorList>
            <person name="de Groot N.N."/>
        </authorList>
    </citation>
    <scope>NUCLEOTIDE SEQUENCE [LARGE SCALE GENOMIC DNA]</scope>
    <source>
        <strain evidence="1 2">DSM 6059</strain>
    </source>
</reference>
<dbReference type="AlphaFoldDB" id="A0A1I1NSW6"/>
<dbReference type="Proteomes" id="UP000198862">
    <property type="component" value="Unassembled WGS sequence"/>
</dbReference>
<evidence type="ECO:0000313" key="2">
    <source>
        <dbReference type="Proteomes" id="UP000198862"/>
    </source>
</evidence>
<dbReference type="RefSeq" id="WP_091986333.1">
    <property type="nucleotide sequence ID" value="NZ_FOLO01000027.1"/>
</dbReference>
<organism evidence="1 2">
    <name type="scientific">Pseudoalteromonas denitrificans DSM 6059</name>
    <dbReference type="NCBI Taxonomy" id="1123010"/>
    <lineage>
        <taxon>Bacteria</taxon>
        <taxon>Pseudomonadati</taxon>
        <taxon>Pseudomonadota</taxon>
        <taxon>Gammaproteobacteria</taxon>
        <taxon>Alteromonadales</taxon>
        <taxon>Pseudoalteromonadaceae</taxon>
        <taxon>Pseudoalteromonas</taxon>
    </lineage>
</organism>
<sequence length="209" mass="22390">MIKIHLVLIISLILSGCSIHEMVNGDEKPGLAYVSIDKNGDVVSNNKGTAHFFETYEESLENTNSIGSKILEDRELLKSLMEAGTNRSTLFIWSAEYNGAMVDSKGNTCLQAATYAKTTNTSVDISSSLLNVLSKINLSSNPSEADKLIALSITQAITKLNDSTAQSTYLAAGLFGLCVLQANGGLQGSELQPVIKELIKASSLEKTEL</sequence>
<evidence type="ECO:0008006" key="3">
    <source>
        <dbReference type="Google" id="ProtNLM"/>
    </source>
</evidence>
<accession>A0A1I1NSW6</accession>
<protein>
    <recommendedName>
        <fullName evidence="3">Lipoprotein</fullName>
    </recommendedName>
</protein>
<name>A0A1I1NSW6_9GAMM</name>
<keyword evidence="2" id="KW-1185">Reference proteome</keyword>
<evidence type="ECO:0000313" key="1">
    <source>
        <dbReference type="EMBL" id="SFD00525.1"/>
    </source>
</evidence>
<dbReference type="PROSITE" id="PS51257">
    <property type="entry name" value="PROKAR_LIPOPROTEIN"/>
    <property type="match status" value="1"/>
</dbReference>
<proteinExistence type="predicted"/>
<dbReference type="EMBL" id="FOLO01000027">
    <property type="protein sequence ID" value="SFD00525.1"/>
    <property type="molecule type" value="Genomic_DNA"/>
</dbReference>